<keyword evidence="5" id="KW-1185">Reference proteome</keyword>
<reference evidence="4 5" key="1">
    <citation type="submission" date="2014-04" db="EMBL/GenBank/DDBJ databases">
        <title>The Genome Sequence of Thermoanaerobaculum aquaticum MP-01, The First Cultivated Group 23 Acidobacterium.</title>
        <authorList>
            <person name="Stamps B.W."/>
            <person name="Losey N.A."/>
            <person name="Lawson P.A."/>
            <person name="Stevenson B.S."/>
        </authorList>
    </citation>
    <scope>NUCLEOTIDE SEQUENCE [LARGE SCALE GENOMIC DNA]</scope>
    <source>
        <strain evidence="4 5">MP-01</strain>
    </source>
</reference>
<dbReference type="Gene3D" id="3.30.479.30">
    <property type="entry name" value="Band 7 domain"/>
    <property type="match status" value="1"/>
</dbReference>
<evidence type="ECO:0000256" key="2">
    <source>
        <dbReference type="SAM" id="Phobius"/>
    </source>
</evidence>
<feature type="transmembrane region" description="Helical" evidence="2">
    <location>
        <begin position="53"/>
        <end position="76"/>
    </location>
</feature>
<dbReference type="Pfam" id="PF01145">
    <property type="entry name" value="Band_7"/>
    <property type="match status" value="1"/>
</dbReference>
<organism evidence="4 5">
    <name type="scientific">Thermoanaerobaculum aquaticum</name>
    <dbReference type="NCBI Taxonomy" id="1312852"/>
    <lineage>
        <taxon>Bacteria</taxon>
        <taxon>Pseudomonadati</taxon>
        <taxon>Acidobacteriota</taxon>
        <taxon>Thermoanaerobaculia</taxon>
        <taxon>Thermoanaerobaculales</taxon>
        <taxon>Thermoanaerobaculaceae</taxon>
        <taxon>Thermoanaerobaculum</taxon>
    </lineage>
</organism>
<proteinExistence type="predicted"/>
<evidence type="ECO:0000259" key="3">
    <source>
        <dbReference type="SMART" id="SM00244"/>
    </source>
</evidence>
<dbReference type="STRING" id="1312852.EG19_07335"/>
<comment type="subcellular location">
    <subcellularLocation>
        <location evidence="1">Membrane</location>
        <topology evidence="1">Single-pass membrane protein</topology>
    </subcellularLocation>
</comment>
<protein>
    <recommendedName>
        <fullName evidence="3">Band 7 domain-containing protein</fullName>
    </recommendedName>
</protein>
<feature type="transmembrane region" description="Helical" evidence="2">
    <location>
        <begin position="12"/>
        <end position="33"/>
    </location>
</feature>
<dbReference type="InterPro" id="IPR036013">
    <property type="entry name" value="Band_7/SPFH_dom_sf"/>
</dbReference>
<dbReference type="AlphaFoldDB" id="A0A062XYH0"/>
<dbReference type="PANTHER" id="PTHR43446">
    <property type="entry name" value="MEMBRANE PROTEIN-RELATED"/>
    <property type="match status" value="1"/>
</dbReference>
<dbReference type="RefSeq" id="WP_081800112.1">
    <property type="nucleotide sequence ID" value="NZ_JMFG01000027.1"/>
</dbReference>
<dbReference type="GO" id="GO:0016020">
    <property type="term" value="C:membrane"/>
    <property type="evidence" value="ECO:0007669"/>
    <property type="project" value="UniProtKB-SubCell"/>
</dbReference>
<dbReference type="PANTHER" id="PTHR43446:SF1">
    <property type="entry name" value="BAND 7 DOMAIN-CONTAINING PROTEIN"/>
    <property type="match status" value="1"/>
</dbReference>
<dbReference type="SMART" id="SM00244">
    <property type="entry name" value="PHB"/>
    <property type="match status" value="1"/>
</dbReference>
<evidence type="ECO:0000313" key="4">
    <source>
        <dbReference type="EMBL" id="KDA53181.1"/>
    </source>
</evidence>
<dbReference type="SUPFAM" id="SSF117892">
    <property type="entry name" value="Band 7/SPFH domain"/>
    <property type="match status" value="1"/>
</dbReference>
<dbReference type="CDD" id="cd03402">
    <property type="entry name" value="SPFH_like_u2"/>
    <property type="match status" value="1"/>
</dbReference>
<keyword evidence="2" id="KW-0812">Transmembrane</keyword>
<name>A0A062XYH0_9BACT</name>
<feature type="domain" description="Band 7" evidence="3">
    <location>
        <begin position="71"/>
        <end position="234"/>
    </location>
</feature>
<dbReference type="Proteomes" id="UP000027284">
    <property type="component" value="Unassembled WGS sequence"/>
</dbReference>
<evidence type="ECO:0000313" key="5">
    <source>
        <dbReference type="Proteomes" id="UP000027284"/>
    </source>
</evidence>
<accession>A0A062XYH0</accession>
<dbReference type="EMBL" id="JMFG01000027">
    <property type="protein sequence ID" value="KDA53181.1"/>
    <property type="molecule type" value="Genomic_DNA"/>
</dbReference>
<comment type="caution">
    <text evidence="4">The sequence shown here is derived from an EMBL/GenBank/DDBJ whole genome shotgun (WGS) entry which is preliminary data.</text>
</comment>
<dbReference type="OrthoDB" id="9813479at2"/>
<dbReference type="InterPro" id="IPR001107">
    <property type="entry name" value="Band_7"/>
</dbReference>
<gene>
    <name evidence="4" type="ORF">EG19_07335</name>
</gene>
<evidence type="ECO:0000256" key="1">
    <source>
        <dbReference type="ARBA" id="ARBA00004167"/>
    </source>
</evidence>
<keyword evidence="2" id="KW-1133">Transmembrane helix</keyword>
<sequence length="302" mass="33093">MVPINEKKAFSISGFPVLLALLGLSLWSFWLLYRFFASVAAAERSSEASVAWGFLWPALGILLVVFGLLLPGLFVVKPNEARVLVFLGRYIGSVREAGFHWANPFAVRPQVSLKVRNFNSEKLKVNDAHGNPIEIAAVVVWKVVDSAKALFDVDNYEAFVAIQSETAIRALASRFPYDAPEGEPSLRGEPETIAHDLRAELQERLKVAGVEVMEARLTHLAYAPEIAQAMLRRQQAQAIIAARQKIVEGAVGMVAMALEQLAEQGVVSLDEERKAAMVNNLLVALVSESEAQPVLNTGSLYQ</sequence>
<keyword evidence="2" id="KW-0472">Membrane</keyword>